<dbReference type="AlphaFoldDB" id="A0A1H8V9A7"/>
<keyword evidence="2" id="KW-1185">Reference proteome</keyword>
<accession>A0A1H8V9A7</accession>
<reference evidence="2" key="1">
    <citation type="submission" date="2016-10" db="EMBL/GenBank/DDBJ databases">
        <authorList>
            <person name="Varghese N."/>
            <person name="Submissions S."/>
        </authorList>
    </citation>
    <scope>NUCLEOTIDE SEQUENCE [LARGE SCALE GENOMIC DNA]</scope>
    <source>
        <strain evidence="2">DSM 123</strain>
    </source>
</reference>
<evidence type="ECO:0000313" key="1">
    <source>
        <dbReference type="EMBL" id="SEP11989.1"/>
    </source>
</evidence>
<organism evidence="1 2">
    <name type="scientific">Rhodopseudomonas pseudopalustris</name>
    <dbReference type="NCBI Taxonomy" id="1513892"/>
    <lineage>
        <taxon>Bacteria</taxon>
        <taxon>Pseudomonadati</taxon>
        <taxon>Pseudomonadota</taxon>
        <taxon>Alphaproteobacteria</taxon>
        <taxon>Hyphomicrobiales</taxon>
        <taxon>Nitrobacteraceae</taxon>
        <taxon>Rhodopseudomonas</taxon>
    </lineage>
</organism>
<gene>
    <name evidence="1" type="ORF">SAMN05444123_108139</name>
</gene>
<dbReference type="EMBL" id="FODT01000008">
    <property type="protein sequence ID" value="SEP11989.1"/>
    <property type="molecule type" value="Genomic_DNA"/>
</dbReference>
<dbReference type="RefSeq" id="WP_092685207.1">
    <property type="nucleotide sequence ID" value="NZ_FODT01000008.1"/>
</dbReference>
<protein>
    <submittedName>
        <fullName evidence="1">Uncharacterized protein</fullName>
    </submittedName>
</protein>
<name>A0A1H8V9A7_9BRAD</name>
<sequence>MTDAAPKIRAANIPPVVRIVRLRTRLQLSANKLEAIAVAVAAAGLACLADELEQEAAAMHRAARAS</sequence>
<dbReference type="Proteomes" id="UP000199615">
    <property type="component" value="Unassembled WGS sequence"/>
</dbReference>
<evidence type="ECO:0000313" key="2">
    <source>
        <dbReference type="Proteomes" id="UP000199615"/>
    </source>
</evidence>
<proteinExistence type="predicted"/>